<dbReference type="PANTHER" id="PTHR11743:SF66">
    <property type="entry name" value="BNAA10G29750D PROTEIN"/>
    <property type="match status" value="1"/>
</dbReference>
<keyword evidence="3" id="KW-1185">Reference proteome</keyword>
<name>A0A8X7SID5_BRACI</name>
<dbReference type="AlphaFoldDB" id="A0A8X7SID5"/>
<organism evidence="2 3">
    <name type="scientific">Brassica carinata</name>
    <name type="common">Ethiopian mustard</name>
    <name type="synonym">Abyssinian cabbage</name>
    <dbReference type="NCBI Taxonomy" id="52824"/>
    <lineage>
        <taxon>Eukaryota</taxon>
        <taxon>Viridiplantae</taxon>
        <taxon>Streptophyta</taxon>
        <taxon>Embryophyta</taxon>
        <taxon>Tracheophyta</taxon>
        <taxon>Spermatophyta</taxon>
        <taxon>Magnoliopsida</taxon>
        <taxon>eudicotyledons</taxon>
        <taxon>Gunneridae</taxon>
        <taxon>Pentapetalae</taxon>
        <taxon>rosids</taxon>
        <taxon>malvids</taxon>
        <taxon>Brassicales</taxon>
        <taxon>Brassicaceae</taxon>
        <taxon>Brassiceae</taxon>
        <taxon>Brassica</taxon>
    </lineage>
</organism>
<dbReference type="Pfam" id="PF01459">
    <property type="entry name" value="Porin_3"/>
    <property type="match status" value="2"/>
</dbReference>
<accession>A0A8X7SID5</accession>
<comment type="caution">
    <text evidence="2">The sequence shown here is derived from an EMBL/GenBank/DDBJ whole genome shotgun (WGS) entry which is preliminary data.</text>
</comment>
<dbReference type="EMBL" id="JAAMPC010000006">
    <property type="protein sequence ID" value="KAG2307070.1"/>
    <property type="molecule type" value="Genomic_DNA"/>
</dbReference>
<proteinExistence type="inferred from homology"/>
<evidence type="ECO:0000256" key="1">
    <source>
        <dbReference type="ARBA" id="ARBA00009624"/>
    </source>
</evidence>
<reference evidence="2 3" key="1">
    <citation type="submission" date="2020-02" db="EMBL/GenBank/DDBJ databases">
        <authorList>
            <person name="Ma Q."/>
            <person name="Huang Y."/>
            <person name="Song X."/>
            <person name="Pei D."/>
        </authorList>
    </citation>
    <scope>NUCLEOTIDE SEQUENCE [LARGE SCALE GENOMIC DNA]</scope>
    <source>
        <strain evidence="2">Sxm20200214</strain>
        <tissue evidence="2">Leaf</tissue>
    </source>
</reference>
<evidence type="ECO:0000313" key="2">
    <source>
        <dbReference type="EMBL" id="KAG2307070.1"/>
    </source>
</evidence>
<protein>
    <submittedName>
        <fullName evidence="2">Uncharacterized protein</fullName>
    </submittedName>
</protein>
<sequence length="207" mass="21952">MKFWEDLRGTQNSVEKITSSICVAPIGVAITTSGTSKGDLFVGYIATQVKNKNFTADMKVASDSSILTTFTYDEATHGLKAIVSAKVSDQKSSKWSSSICKPHAGICTSIGLTVNPVVNFSGVIGTVSWLLVPMCPLTLNLATSNISILHALDPLTTVKAHVNNAAIANALIQHEWCPKSFITISGEVDSRAIEKSAKVGFAIALKP</sequence>
<dbReference type="InterPro" id="IPR027246">
    <property type="entry name" value="Porin_Euk/Tom40"/>
</dbReference>
<dbReference type="InterPro" id="IPR023614">
    <property type="entry name" value="Porin_dom_sf"/>
</dbReference>
<dbReference type="Proteomes" id="UP000886595">
    <property type="component" value="Unassembled WGS sequence"/>
</dbReference>
<comment type="similarity">
    <text evidence="1">Belongs to the eukaryotic mitochondrial porin (TC 1.B.8.1) family.</text>
</comment>
<dbReference type="OrthoDB" id="7827681at2759"/>
<dbReference type="PANTHER" id="PTHR11743">
    <property type="entry name" value="VOLTAGE-DEPENDENT ANION-SELECTIVE CHANNEL"/>
    <property type="match status" value="1"/>
</dbReference>
<dbReference type="Gene3D" id="2.40.160.10">
    <property type="entry name" value="Porin"/>
    <property type="match status" value="2"/>
</dbReference>
<dbReference type="InterPro" id="IPR001925">
    <property type="entry name" value="Porin_Euk"/>
</dbReference>
<dbReference type="GO" id="GO:0008308">
    <property type="term" value="F:voltage-gated monoatomic anion channel activity"/>
    <property type="evidence" value="ECO:0007669"/>
    <property type="project" value="InterPro"/>
</dbReference>
<dbReference type="GO" id="GO:0005741">
    <property type="term" value="C:mitochondrial outer membrane"/>
    <property type="evidence" value="ECO:0007669"/>
    <property type="project" value="InterPro"/>
</dbReference>
<gene>
    <name evidence="2" type="ORF">Bca52824_026818</name>
</gene>
<evidence type="ECO:0000313" key="3">
    <source>
        <dbReference type="Proteomes" id="UP000886595"/>
    </source>
</evidence>